<keyword evidence="2" id="KW-1003">Cell membrane</keyword>
<dbReference type="InterPro" id="IPR050297">
    <property type="entry name" value="LipidA_mod_glycosyltrf_83"/>
</dbReference>
<feature type="transmembrane region" description="Helical" evidence="8">
    <location>
        <begin position="321"/>
        <end position="339"/>
    </location>
</feature>
<feature type="transmembrane region" description="Helical" evidence="8">
    <location>
        <begin position="379"/>
        <end position="398"/>
    </location>
</feature>
<evidence type="ECO:0000313" key="11">
    <source>
        <dbReference type="Proteomes" id="UP000324252"/>
    </source>
</evidence>
<proteinExistence type="predicted"/>
<evidence type="ECO:0000256" key="4">
    <source>
        <dbReference type="ARBA" id="ARBA00022679"/>
    </source>
</evidence>
<feature type="transmembrane region" description="Helical" evidence="8">
    <location>
        <begin position="296"/>
        <end position="314"/>
    </location>
</feature>
<keyword evidence="6 8" id="KW-1133">Transmembrane helix</keyword>
<evidence type="ECO:0000313" key="10">
    <source>
        <dbReference type="EMBL" id="SHK95277.1"/>
    </source>
</evidence>
<feature type="transmembrane region" description="Helical" evidence="8">
    <location>
        <begin position="111"/>
        <end position="131"/>
    </location>
</feature>
<keyword evidence="4 10" id="KW-0808">Transferase</keyword>
<dbReference type="Pfam" id="PF13231">
    <property type="entry name" value="PMT_2"/>
    <property type="match status" value="1"/>
</dbReference>
<dbReference type="AlphaFoldDB" id="A0A1H0NU51"/>
<dbReference type="OrthoDB" id="9810951at2"/>
<evidence type="ECO:0000259" key="9">
    <source>
        <dbReference type="Pfam" id="PF13231"/>
    </source>
</evidence>
<dbReference type="GO" id="GO:0010041">
    <property type="term" value="P:response to iron(III) ion"/>
    <property type="evidence" value="ECO:0007669"/>
    <property type="project" value="TreeGrafter"/>
</dbReference>
<dbReference type="InterPro" id="IPR038731">
    <property type="entry name" value="RgtA/B/C-like"/>
</dbReference>
<evidence type="ECO:0000256" key="1">
    <source>
        <dbReference type="ARBA" id="ARBA00004651"/>
    </source>
</evidence>
<sequence length="528" mass="57003">MTTASRTGGALALFAIVALAGIFLRPLLPVDETRYIAVAWEMFQSGDHFVPTKNFALYTHKPPLLFWSINLVWAMFGVSEVGARVVGPAFALLAIFLTARLAQRIWPGETGIAGRAAWALAGSFAFVVFGGSLMFDAALTVAVLVGVMSLVAVARSSRWQFWLVFGFGLALGTLAKGPVIFIHLLPVAVLMPVWGRQMAEEAGPVTAGQLGAGIGIAILAGLAIVLLWLLPAIIQGGEEYRNAILWKQSAGRITQSFAHSRPIYWYLLALPLLLFPWIWMPQIWRASLRAGWSGPGLRLILCWVVPAFALFSLIDGKQLHYLVPELPAMALLVARVLPGEGVHRVWLAALPVALLGVVFGLAGLGVIDTFGLTALLEPKLALLAVGLGLLAICGLALSTSPLRGGAILSLGLVLCLGLTVRFTGVYNAYDARVIGQVAAAHEAQGFAVYGDGTYHAEFNFAARATRPITVLYTTDEVRAWQADHPGGVFVTRLERFRLPEDPWKVVNFRDRRYGIYRTAISDGKEGQT</sequence>
<dbReference type="Proteomes" id="UP000324252">
    <property type="component" value="Unassembled WGS sequence"/>
</dbReference>
<evidence type="ECO:0000256" key="2">
    <source>
        <dbReference type="ARBA" id="ARBA00022475"/>
    </source>
</evidence>
<feature type="transmembrane region" description="Helical" evidence="8">
    <location>
        <begin position="71"/>
        <end position="99"/>
    </location>
</feature>
<dbReference type="RefSeq" id="WP_149789728.1">
    <property type="nucleotide sequence ID" value="NZ_FNIO01000014.1"/>
</dbReference>
<accession>A0A1H0NU51</accession>
<dbReference type="GO" id="GO:0016763">
    <property type="term" value="F:pentosyltransferase activity"/>
    <property type="evidence" value="ECO:0007669"/>
    <property type="project" value="TreeGrafter"/>
</dbReference>
<feature type="transmembrane region" description="Helical" evidence="8">
    <location>
        <begin position="345"/>
        <end position="367"/>
    </location>
</feature>
<feature type="transmembrane region" description="Helical" evidence="8">
    <location>
        <begin position="161"/>
        <end position="190"/>
    </location>
</feature>
<feature type="transmembrane region" description="Helical" evidence="8">
    <location>
        <begin position="263"/>
        <end position="284"/>
    </location>
</feature>
<keyword evidence="5 8" id="KW-0812">Transmembrane</keyword>
<feature type="domain" description="Glycosyltransferase RgtA/B/C/D-like" evidence="9">
    <location>
        <begin position="60"/>
        <end position="201"/>
    </location>
</feature>
<evidence type="ECO:0000256" key="7">
    <source>
        <dbReference type="ARBA" id="ARBA00023136"/>
    </source>
</evidence>
<dbReference type="EMBL" id="FQZZ01000014">
    <property type="protein sequence ID" value="SHK95277.1"/>
    <property type="molecule type" value="Genomic_DNA"/>
</dbReference>
<evidence type="ECO:0000256" key="5">
    <source>
        <dbReference type="ARBA" id="ARBA00022692"/>
    </source>
</evidence>
<feature type="transmembrane region" description="Helical" evidence="8">
    <location>
        <begin position="404"/>
        <end position="422"/>
    </location>
</feature>
<keyword evidence="3" id="KW-0328">Glycosyltransferase</keyword>
<gene>
    <name evidence="10" type="ORF">SAMN05444142_11437</name>
</gene>
<comment type="subcellular location">
    <subcellularLocation>
        <location evidence="1">Cell membrane</location>
        <topology evidence="1">Multi-pass membrane protein</topology>
    </subcellularLocation>
</comment>
<evidence type="ECO:0000256" key="6">
    <source>
        <dbReference type="ARBA" id="ARBA00022989"/>
    </source>
</evidence>
<name>A0A1H0NU51_9RHOB</name>
<reference evidence="10 11" key="1">
    <citation type="submission" date="2016-11" db="EMBL/GenBank/DDBJ databases">
        <authorList>
            <person name="Varghese N."/>
            <person name="Submissions S."/>
        </authorList>
    </citation>
    <scope>NUCLEOTIDE SEQUENCE [LARGE SCALE GENOMIC DNA]</scope>
    <source>
        <strain evidence="10 11">DSM 29620</strain>
    </source>
</reference>
<feature type="transmembrane region" description="Helical" evidence="8">
    <location>
        <begin position="210"/>
        <end position="234"/>
    </location>
</feature>
<dbReference type="PANTHER" id="PTHR33908">
    <property type="entry name" value="MANNOSYLTRANSFERASE YKCB-RELATED"/>
    <property type="match status" value="1"/>
</dbReference>
<dbReference type="GO" id="GO:0005886">
    <property type="term" value="C:plasma membrane"/>
    <property type="evidence" value="ECO:0007669"/>
    <property type="project" value="UniProtKB-SubCell"/>
</dbReference>
<organism evidence="10 11">
    <name type="scientific">Lutimaribacter pacificus</name>
    <dbReference type="NCBI Taxonomy" id="391948"/>
    <lineage>
        <taxon>Bacteria</taxon>
        <taxon>Pseudomonadati</taxon>
        <taxon>Pseudomonadota</taxon>
        <taxon>Alphaproteobacteria</taxon>
        <taxon>Rhodobacterales</taxon>
        <taxon>Roseobacteraceae</taxon>
        <taxon>Lutimaribacter</taxon>
    </lineage>
</organism>
<dbReference type="GO" id="GO:0009103">
    <property type="term" value="P:lipopolysaccharide biosynthetic process"/>
    <property type="evidence" value="ECO:0007669"/>
    <property type="project" value="TreeGrafter"/>
</dbReference>
<feature type="transmembrane region" description="Helical" evidence="8">
    <location>
        <begin position="137"/>
        <end position="154"/>
    </location>
</feature>
<evidence type="ECO:0000256" key="3">
    <source>
        <dbReference type="ARBA" id="ARBA00022676"/>
    </source>
</evidence>
<evidence type="ECO:0000256" key="8">
    <source>
        <dbReference type="SAM" id="Phobius"/>
    </source>
</evidence>
<keyword evidence="11" id="KW-1185">Reference proteome</keyword>
<keyword evidence="7 8" id="KW-0472">Membrane</keyword>
<dbReference type="PANTHER" id="PTHR33908:SF3">
    <property type="entry name" value="UNDECAPRENYL PHOSPHATE-ALPHA-4-AMINO-4-DEOXY-L-ARABINOSE ARABINOSYL TRANSFERASE"/>
    <property type="match status" value="1"/>
</dbReference>
<protein>
    <submittedName>
        <fullName evidence="10">4-amino-4-deoxy-L-arabinose transferase</fullName>
    </submittedName>
</protein>